<protein>
    <submittedName>
        <fullName evidence="1">Uncharacterized protein</fullName>
    </submittedName>
</protein>
<organism evidence="1 2">
    <name type="scientific">Chryseobacterium arachidis</name>
    <dbReference type="NCBI Taxonomy" id="1416778"/>
    <lineage>
        <taxon>Bacteria</taxon>
        <taxon>Pseudomonadati</taxon>
        <taxon>Bacteroidota</taxon>
        <taxon>Flavobacteriia</taxon>
        <taxon>Flavobacteriales</taxon>
        <taxon>Weeksellaceae</taxon>
        <taxon>Chryseobacterium group</taxon>
        <taxon>Chryseobacterium</taxon>
    </lineage>
</organism>
<proteinExistence type="predicted"/>
<sequence length="165" mass="19855">MNDEKLIPDLQDWRKYNGKDFSIEDWIRAEGNVRFMIGYSFLLWPDFTEYDGCIILKAHFNESNFENWKNTESIKNYAQIESVLNHIHILDLVGTDEKKDEVTYEQILFLGNRFCDIYSTKLQTEFPEKKFIINFNGNERVNSFEEYQITFYQEKNLNRKTKFAD</sequence>
<evidence type="ECO:0000313" key="2">
    <source>
        <dbReference type="Proteomes" id="UP000184518"/>
    </source>
</evidence>
<reference evidence="2" key="1">
    <citation type="submission" date="2016-11" db="EMBL/GenBank/DDBJ databases">
        <authorList>
            <person name="Varghese N."/>
            <person name="Submissions S."/>
        </authorList>
    </citation>
    <scope>NUCLEOTIDE SEQUENCE [LARGE SCALE GENOMIC DNA]</scope>
    <source>
        <strain evidence="2">DSM 27619</strain>
    </source>
</reference>
<dbReference type="EMBL" id="FQUT01000001">
    <property type="protein sequence ID" value="SHE55535.1"/>
    <property type="molecule type" value="Genomic_DNA"/>
</dbReference>
<keyword evidence="2" id="KW-1185">Reference proteome</keyword>
<accession>A0A1M4UFR8</accession>
<dbReference type="STRING" id="1416778.SAMN05443633_101491"/>
<dbReference type="Proteomes" id="UP000184518">
    <property type="component" value="Unassembled WGS sequence"/>
</dbReference>
<dbReference type="AlphaFoldDB" id="A0A1M4UFR8"/>
<dbReference type="RefSeq" id="WP_072953018.1">
    <property type="nucleotide sequence ID" value="NZ_FQUT01000001.1"/>
</dbReference>
<dbReference type="OrthoDB" id="9805159at2"/>
<gene>
    <name evidence="1" type="ORF">SAMN05443633_101491</name>
</gene>
<name>A0A1M4UFR8_9FLAO</name>
<evidence type="ECO:0000313" key="1">
    <source>
        <dbReference type="EMBL" id="SHE55535.1"/>
    </source>
</evidence>